<evidence type="ECO:0000256" key="4">
    <source>
        <dbReference type="ARBA" id="ARBA00022741"/>
    </source>
</evidence>
<reference evidence="10 11" key="1">
    <citation type="submission" date="2013-04" db="EMBL/GenBank/DDBJ databases">
        <title>Oceanococcus atlanticus 22II-S10r2 Genome Sequencing.</title>
        <authorList>
            <person name="Lai Q."/>
            <person name="Li G."/>
            <person name="Shao Z."/>
        </authorList>
    </citation>
    <scope>NUCLEOTIDE SEQUENCE [LARGE SCALE GENOMIC DNA]</scope>
    <source>
        <strain evidence="10 11">22II-S10r2</strain>
    </source>
</reference>
<dbReference type="OrthoDB" id="9773443at2"/>
<evidence type="ECO:0000256" key="2">
    <source>
        <dbReference type="ARBA" id="ARBA00012042"/>
    </source>
</evidence>
<dbReference type="EMBL" id="AQQV01000005">
    <property type="protein sequence ID" value="ORE85253.1"/>
    <property type="molecule type" value="Genomic_DNA"/>
</dbReference>
<accession>A0A1Y1SA80</accession>
<dbReference type="Proteomes" id="UP000192342">
    <property type="component" value="Unassembled WGS sequence"/>
</dbReference>
<proteinExistence type="inferred from homology"/>
<evidence type="ECO:0000256" key="8">
    <source>
        <dbReference type="RuleBase" id="RU004082"/>
    </source>
</evidence>
<dbReference type="RefSeq" id="WP_083563398.1">
    <property type="nucleotide sequence ID" value="NZ_AQQV01000005.1"/>
</dbReference>
<keyword evidence="11" id="KW-1185">Reference proteome</keyword>
<keyword evidence="5 10" id="KW-0418">Kinase</keyword>
<protein>
    <recommendedName>
        <fullName evidence="2 8">Phosphoribulokinase</fullName>
        <ecNumber evidence="2 8">2.7.1.19</ecNumber>
    </recommendedName>
</protein>
<evidence type="ECO:0000313" key="10">
    <source>
        <dbReference type="EMBL" id="ORE85253.1"/>
    </source>
</evidence>
<dbReference type="NCBIfam" id="NF011997">
    <property type="entry name" value="PRK15453.1"/>
    <property type="match status" value="1"/>
</dbReference>
<comment type="caution">
    <text evidence="10">The sequence shown here is derived from an EMBL/GenBank/DDBJ whole genome shotgun (WGS) entry which is preliminary data.</text>
</comment>
<dbReference type="STRING" id="1317117.ATO7_15757"/>
<dbReference type="AlphaFoldDB" id="A0A1Y1SA80"/>
<evidence type="ECO:0000256" key="7">
    <source>
        <dbReference type="ARBA" id="ARBA00047663"/>
    </source>
</evidence>
<evidence type="ECO:0000256" key="3">
    <source>
        <dbReference type="ARBA" id="ARBA00022679"/>
    </source>
</evidence>
<evidence type="ECO:0000256" key="5">
    <source>
        <dbReference type="ARBA" id="ARBA00022777"/>
    </source>
</evidence>
<evidence type="ECO:0000256" key="6">
    <source>
        <dbReference type="ARBA" id="ARBA00022840"/>
    </source>
</evidence>
<evidence type="ECO:0000259" key="9">
    <source>
        <dbReference type="Pfam" id="PF00485"/>
    </source>
</evidence>
<keyword evidence="6" id="KW-0067">ATP-binding</keyword>
<dbReference type="SUPFAM" id="SSF52540">
    <property type="entry name" value="P-loop containing nucleoside triphosphate hydrolases"/>
    <property type="match status" value="1"/>
</dbReference>
<keyword evidence="4" id="KW-0547">Nucleotide-binding</keyword>
<dbReference type="GO" id="GO:0005975">
    <property type="term" value="P:carbohydrate metabolic process"/>
    <property type="evidence" value="ECO:0007669"/>
    <property type="project" value="InterPro"/>
</dbReference>
<comment type="similarity">
    <text evidence="1 8">Belongs to the phosphoribulokinase family.</text>
</comment>
<dbReference type="GO" id="GO:0005524">
    <property type="term" value="F:ATP binding"/>
    <property type="evidence" value="ECO:0007669"/>
    <property type="project" value="UniProtKB-KW"/>
</dbReference>
<comment type="catalytic activity">
    <reaction evidence="7 8">
        <text>D-ribulose 5-phosphate + ATP = D-ribulose 1,5-bisphosphate + ADP + H(+)</text>
        <dbReference type="Rhea" id="RHEA:19365"/>
        <dbReference type="ChEBI" id="CHEBI:15378"/>
        <dbReference type="ChEBI" id="CHEBI:30616"/>
        <dbReference type="ChEBI" id="CHEBI:57870"/>
        <dbReference type="ChEBI" id="CHEBI:58121"/>
        <dbReference type="ChEBI" id="CHEBI:456216"/>
        <dbReference type="EC" id="2.7.1.19"/>
    </reaction>
</comment>
<dbReference type="PROSITE" id="PS00567">
    <property type="entry name" value="PHOSPHORIBULOKINASE"/>
    <property type="match status" value="1"/>
</dbReference>
<dbReference type="GO" id="GO:0008974">
    <property type="term" value="F:phosphoribulokinase activity"/>
    <property type="evidence" value="ECO:0007669"/>
    <property type="project" value="UniProtKB-EC"/>
</dbReference>
<dbReference type="InterPro" id="IPR006082">
    <property type="entry name" value="PRK"/>
</dbReference>
<evidence type="ECO:0000313" key="11">
    <source>
        <dbReference type="Proteomes" id="UP000192342"/>
    </source>
</evidence>
<gene>
    <name evidence="10" type="ORF">ATO7_15757</name>
</gene>
<dbReference type="EC" id="2.7.1.19" evidence="2 8"/>
<dbReference type="Gene3D" id="3.40.50.300">
    <property type="entry name" value="P-loop containing nucleotide triphosphate hydrolases"/>
    <property type="match status" value="1"/>
</dbReference>
<sequence>MSQRHPIIAVTGSSGAGTSTARRAFEQIFRVLHQKPAYIEGDSFHSYDREQMLAGIQRAKIRGENFSHFGPGANHLDKLEELFRQYAETGTGFHRKYLHTEDEAKVHNQPVGTFTEWRDLPDDTDFLFYEGLHGGAVTEEVDVAQHVDLLIGMTPTINLEWTQKIRRDIEERGHTPEDITKTILRRMPDYVNYITPQFSRTHINFQRVPLVDTSNPFAAPEIPSPDESLTVVRVARPARLKIDFPYALSMIHGSFMSRPNTLVVPGAKAALAMEIILRPIIEDMARKRRELVQGNAS</sequence>
<dbReference type="PRINTS" id="PR00478">
    <property type="entry name" value="PHRIBLKINASE"/>
</dbReference>
<evidence type="ECO:0000256" key="1">
    <source>
        <dbReference type="ARBA" id="ARBA00009719"/>
    </source>
</evidence>
<feature type="domain" description="Phosphoribulokinase/uridine kinase" evidence="9">
    <location>
        <begin position="7"/>
        <end position="214"/>
    </location>
</feature>
<dbReference type="InterPro" id="IPR027417">
    <property type="entry name" value="P-loop_NTPase"/>
</dbReference>
<keyword evidence="3" id="KW-0808">Transferase</keyword>
<name>A0A1Y1SA80_9GAMM</name>
<organism evidence="10 11">
    <name type="scientific">Oceanococcus atlanticus</name>
    <dbReference type="NCBI Taxonomy" id="1317117"/>
    <lineage>
        <taxon>Bacteria</taxon>
        <taxon>Pseudomonadati</taxon>
        <taxon>Pseudomonadota</taxon>
        <taxon>Gammaproteobacteria</taxon>
        <taxon>Chromatiales</taxon>
        <taxon>Oceanococcaceae</taxon>
        <taxon>Oceanococcus</taxon>
    </lineage>
</organism>
<dbReference type="Pfam" id="PF00485">
    <property type="entry name" value="PRK"/>
    <property type="match status" value="1"/>
</dbReference>
<dbReference type="InterPro" id="IPR006083">
    <property type="entry name" value="PRK/URK"/>
</dbReference>